<feature type="domain" description="Putative type VI secretion system Rhs element associated Vgr" evidence="5">
    <location>
        <begin position="594"/>
        <end position="700"/>
    </location>
</feature>
<dbReference type="Pfam" id="PF13296">
    <property type="entry name" value="T6SS_Vgr"/>
    <property type="match status" value="1"/>
</dbReference>
<proteinExistence type="inferred from homology"/>
<evidence type="ECO:0000259" key="5">
    <source>
        <dbReference type="Pfam" id="PF13296"/>
    </source>
</evidence>
<feature type="domain" description="Gp5/Type VI secretion system Vgr protein OB-fold" evidence="3">
    <location>
        <begin position="487"/>
        <end position="537"/>
    </location>
</feature>
<evidence type="ECO:0000259" key="3">
    <source>
        <dbReference type="Pfam" id="PF04717"/>
    </source>
</evidence>
<dbReference type="SUPFAM" id="SSF69255">
    <property type="entry name" value="gp5 N-terminal domain-like"/>
    <property type="match status" value="1"/>
</dbReference>
<dbReference type="Gene3D" id="2.30.110.50">
    <property type="match status" value="1"/>
</dbReference>
<evidence type="ECO:0000313" key="6">
    <source>
        <dbReference type="EMBL" id="NNG25331.1"/>
    </source>
</evidence>
<dbReference type="InterPro" id="IPR006533">
    <property type="entry name" value="T6SS_Vgr_RhsGE"/>
</dbReference>
<keyword evidence="7" id="KW-1185">Reference proteome</keyword>
<feature type="region of interest" description="Disordered" evidence="2">
    <location>
        <begin position="729"/>
        <end position="748"/>
    </location>
</feature>
<dbReference type="Pfam" id="PF04717">
    <property type="entry name" value="Phage_base_V"/>
    <property type="match status" value="1"/>
</dbReference>
<dbReference type="SUPFAM" id="SSF69279">
    <property type="entry name" value="Phage tail proteins"/>
    <property type="match status" value="2"/>
</dbReference>
<protein>
    <submittedName>
        <fullName evidence="6">Type VI secretion system tip protein VgrG</fullName>
    </submittedName>
</protein>
<evidence type="ECO:0000259" key="4">
    <source>
        <dbReference type="Pfam" id="PF10106"/>
    </source>
</evidence>
<evidence type="ECO:0000256" key="1">
    <source>
        <dbReference type="ARBA" id="ARBA00005558"/>
    </source>
</evidence>
<gene>
    <name evidence="6" type="primary">tssI</name>
    <name evidence="6" type="ORF">HGB41_20305</name>
</gene>
<dbReference type="Pfam" id="PF05954">
    <property type="entry name" value="Phage_GPD"/>
    <property type="match status" value="1"/>
</dbReference>
<dbReference type="Gene3D" id="3.55.50.10">
    <property type="entry name" value="Baseplate protein-like domains"/>
    <property type="match status" value="1"/>
</dbReference>
<sequence length="972" mass="103881">MSEHIHGATLLASLSRFTQDTRLLRLTTPLGEELIAECMHGEEGISEGYVFRIDALSTDVQLQLRSLIGQPALLQLLTAESFSSLRPFHGYITSAEIAGANGGFVRYVLTIEPWCKFLSLGRDSRTFQDMTVFDILDVVFGSYSGRGKLVCEWRFDIADQSIYPKRSLSTQYQESDLAFAERLMIEEGLFYFFEHSGDPDSASLGSHTMVIADHNGAFAPNPQSSVEFTRPGAVMKADSIDRWRTETRMSTNAVEIGSWDYRTVRQRQASAAGADSSGTLLSSRDAPGVYAWQGREQGQRIALNQIQAFEAARQVHVGAGTVRSFAPGTSFTLHGHARFDEADSDDGRTFIIVRAKHLMHNNLTADMSEVVGKLLGKGLTAIANNREFGGGDMRQPGGERPLYRNRIEAIPASVPIRSAGMDGRGHLLRPSPTVRGQQTAIVVGPPGAVIHTDRDHRVKVQFHWQRGANSHGRVSHPYPERQTGAPGDDTAGTWVRVATPMAGANWGSNMLPRVGQEVLVDFLDGDIDRPVVIGSLYNGRGQRDAQPNEVAQGGGAATGNASPWFPGENGGHAHPAAMAGIKTQAMQSSQGGDGAYSQLVFDDSAGQARLALQHHARPHAGTAELNLGHLRHQADNERLHPVGFGAELKTAHSAAMRAGQGMLLSTDMRSGGNGSQLGAREAEAQIEAGHQLQVALTTQAGKHNAKLKDEPEAEELPAVKQMRHSAEVLKGGEGGGDRQTDEYSEPQLQLSSPAGIAVCTPADAVLSAGTTSSVVAGQDINLIAQGASSTLVANGISLFTYGKASNKDKPKQEVGVKLHAASGKLSMQSQSGATTLTADKKVTVASVTKSVSISAPKKHVLLTAQGAYIKLEGGNIEVHAPGKVDFKASKKELAGPVSVKVVDLAMKVSELNIKRDLEIEYVDADGNALADEPIALSFATGVEKKFVLDASGKALIKNAPLGPFGAKQPRRK</sequence>
<accession>A0A7Y2P283</accession>
<reference evidence="6 7" key="1">
    <citation type="submission" date="2020-04" db="EMBL/GenBank/DDBJ databases">
        <title>Massilia sp. nov., a cold adapted bacteria isolated from Arctic soil.</title>
        <authorList>
            <person name="Son J."/>
            <person name="Ka J.-O."/>
        </authorList>
    </citation>
    <scope>NUCLEOTIDE SEQUENCE [LARGE SCALE GENOMIC DNA]</scope>
    <source>
        <strain evidence="6 7">ML15P13</strain>
    </source>
</reference>
<dbReference type="InterPro" id="IPR018769">
    <property type="entry name" value="VgrG2_DUF2345"/>
</dbReference>
<dbReference type="NCBIfam" id="TIGR03361">
    <property type="entry name" value="VI_Rhs_Vgr"/>
    <property type="match status" value="1"/>
</dbReference>
<dbReference type="EMBL" id="JABAIV010000009">
    <property type="protein sequence ID" value="NNG25331.1"/>
    <property type="molecule type" value="Genomic_DNA"/>
</dbReference>
<evidence type="ECO:0000256" key="2">
    <source>
        <dbReference type="SAM" id="MobiDB-lite"/>
    </source>
</evidence>
<comment type="caution">
    <text evidence="6">The sequence shown here is derived from an EMBL/GenBank/DDBJ whole genome shotgun (WGS) entry which is preliminary data.</text>
</comment>
<feature type="region of interest" description="Disordered" evidence="2">
    <location>
        <begin position="538"/>
        <end position="557"/>
    </location>
</feature>
<organism evidence="6 7">
    <name type="scientific">Telluria aromaticivorans</name>
    <dbReference type="NCBI Taxonomy" id="2725995"/>
    <lineage>
        <taxon>Bacteria</taxon>
        <taxon>Pseudomonadati</taxon>
        <taxon>Pseudomonadota</taxon>
        <taxon>Betaproteobacteria</taxon>
        <taxon>Burkholderiales</taxon>
        <taxon>Oxalobacteraceae</taxon>
        <taxon>Telluria group</taxon>
        <taxon>Telluria</taxon>
    </lineage>
</organism>
<comment type="similarity">
    <text evidence="1">Belongs to the VgrG protein family.</text>
</comment>
<dbReference type="NCBIfam" id="TIGR01646">
    <property type="entry name" value="vgr_GE"/>
    <property type="match status" value="1"/>
</dbReference>
<dbReference type="RefSeq" id="WP_171087872.1">
    <property type="nucleotide sequence ID" value="NZ_JABAIV010000009.1"/>
</dbReference>
<dbReference type="InterPro" id="IPR028244">
    <property type="entry name" value="T6SS_Rhs_Vgr_dom"/>
</dbReference>
<dbReference type="Gene3D" id="4.10.220.110">
    <property type="match status" value="1"/>
</dbReference>
<feature type="region of interest" description="Disordered" evidence="2">
    <location>
        <begin position="468"/>
        <end position="488"/>
    </location>
</feature>
<dbReference type="InterPro" id="IPR037026">
    <property type="entry name" value="Vgr_OB-fold_dom_sf"/>
</dbReference>
<dbReference type="Gene3D" id="2.40.50.230">
    <property type="entry name" value="Gp5 N-terminal domain"/>
    <property type="match status" value="1"/>
</dbReference>
<dbReference type="AlphaFoldDB" id="A0A7Y2P283"/>
<dbReference type="Proteomes" id="UP000533905">
    <property type="component" value="Unassembled WGS sequence"/>
</dbReference>
<feature type="region of interest" description="Disordered" evidence="2">
    <location>
        <begin position="700"/>
        <end position="720"/>
    </location>
</feature>
<feature type="domain" description="DUF2345" evidence="4">
    <location>
        <begin position="737"/>
        <end position="896"/>
    </location>
</feature>
<evidence type="ECO:0000313" key="7">
    <source>
        <dbReference type="Proteomes" id="UP000533905"/>
    </source>
</evidence>
<dbReference type="InterPro" id="IPR006531">
    <property type="entry name" value="Gp5/Vgr_OB"/>
</dbReference>
<dbReference type="Pfam" id="PF10106">
    <property type="entry name" value="DUF2345"/>
    <property type="match status" value="1"/>
</dbReference>
<dbReference type="InterPro" id="IPR017847">
    <property type="entry name" value="T6SS_RhsGE_Vgr_subset"/>
</dbReference>
<name>A0A7Y2P283_9BURK</name>